<dbReference type="PANTHER" id="PTHR42760">
    <property type="entry name" value="SHORT-CHAIN DEHYDROGENASES/REDUCTASES FAMILY MEMBER"/>
    <property type="match status" value="1"/>
</dbReference>
<dbReference type="Pfam" id="PF13561">
    <property type="entry name" value="adh_short_C2"/>
    <property type="match status" value="1"/>
</dbReference>
<comment type="caution">
    <text evidence="2">The sequence shown here is derived from an EMBL/GenBank/DDBJ whole genome shotgun (WGS) entry which is preliminary data.</text>
</comment>
<dbReference type="Gene3D" id="3.40.50.720">
    <property type="entry name" value="NAD(P)-binding Rossmann-like Domain"/>
    <property type="match status" value="1"/>
</dbReference>
<name>A0ABV2HDY1_9HYPH</name>
<dbReference type="InterPro" id="IPR002347">
    <property type="entry name" value="SDR_fam"/>
</dbReference>
<accession>A0ABV2HDY1</accession>
<dbReference type="PRINTS" id="PR00080">
    <property type="entry name" value="SDRFAMILY"/>
</dbReference>
<sequence length="254" mass="26120">MAAGKGSGTRQVLLVTGGSRGIGAAIVREAVAAGYDVCFSFRSDREAAETLAASFPTGAGRAHAVRGDVADPGFARAFFEEATGHFGEPTAVVNNAGITGRIGRFADLPVEVLRQTLEVNVIGTMLLSQMAVRRWEAIGQTGNIVNISSVASTLGAPSEYVHYAASKAAIEGFTIGLGKEVAASGIRVNTVAPGTTLTDIHAAGGDPDRPQRVAANIPLGRCADPEEIARCVLWLLSAEASYVTATVLRVGGGL</sequence>
<dbReference type="PRINTS" id="PR00081">
    <property type="entry name" value="GDHRDH"/>
</dbReference>
<dbReference type="EMBL" id="JBEPLJ010000028">
    <property type="protein sequence ID" value="MET3588602.1"/>
    <property type="molecule type" value="Genomic_DNA"/>
</dbReference>
<comment type="similarity">
    <text evidence="1">Belongs to the short-chain dehydrogenases/reductases (SDR) family.</text>
</comment>
<dbReference type="SUPFAM" id="SSF51735">
    <property type="entry name" value="NAD(P)-binding Rossmann-fold domains"/>
    <property type="match status" value="1"/>
</dbReference>
<reference evidence="2 3" key="1">
    <citation type="submission" date="2024-06" db="EMBL/GenBank/DDBJ databases">
        <title>Genomic Encyclopedia of Type Strains, Phase IV (KMG-IV): sequencing the most valuable type-strain genomes for metagenomic binning, comparative biology and taxonomic classification.</title>
        <authorList>
            <person name="Goeker M."/>
        </authorList>
    </citation>
    <scope>NUCLEOTIDE SEQUENCE [LARGE SCALE GENOMIC DNA]</scope>
    <source>
        <strain evidence="2 3">DSM 105042</strain>
    </source>
</reference>
<evidence type="ECO:0000313" key="2">
    <source>
        <dbReference type="EMBL" id="MET3588602.1"/>
    </source>
</evidence>
<dbReference type="InterPro" id="IPR036291">
    <property type="entry name" value="NAD(P)-bd_dom_sf"/>
</dbReference>
<keyword evidence="3" id="KW-1185">Reference proteome</keyword>
<dbReference type="CDD" id="cd05233">
    <property type="entry name" value="SDR_c"/>
    <property type="match status" value="1"/>
</dbReference>
<evidence type="ECO:0000256" key="1">
    <source>
        <dbReference type="ARBA" id="ARBA00006484"/>
    </source>
</evidence>
<dbReference type="InterPro" id="IPR020904">
    <property type="entry name" value="Sc_DH/Rdtase_CS"/>
</dbReference>
<dbReference type="RefSeq" id="WP_247246279.1">
    <property type="nucleotide sequence ID" value="NZ_JALJRA010000029.1"/>
</dbReference>
<organism evidence="2 3">
    <name type="scientific">Pseudorhizobium tarimense</name>
    <dbReference type="NCBI Taxonomy" id="1079109"/>
    <lineage>
        <taxon>Bacteria</taxon>
        <taxon>Pseudomonadati</taxon>
        <taxon>Pseudomonadota</taxon>
        <taxon>Alphaproteobacteria</taxon>
        <taxon>Hyphomicrobiales</taxon>
        <taxon>Rhizobiaceae</taxon>
        <taxon>Rhizobium/Agrobacterium group</taxon>
        <taxon>Pseudorhizobium</taxon>
    </lineage>
</organism>
<proteinExistence type="inferred from homology"/>
<gene>
    <name evidence="2" type="ORF">ABID21_004738</name>
</gene>
<evidence type="ECO:0000313" key="3">
    <source>
        <dbReference type="Proteomes" id="UP001549031"/>
    </source>
</evidence>
<dbReference type="PROSITE" id="PS00061">
    <property type="entry name" value="ADH_SHORT"/>
    <property type="match status" value="1"/>
</dbReference>
<dbReference type="PANTHER" id="PTHR42760:SF40">
    <property type="entry name" value="3-OXOACYL-[ACYL-CARRIER-PROTEIN] REDUCTASE, CHLOROPLASTIC"/>
    <property type="match status" value="1"/>
</dbReference>
<dbReference type="Proteomes" id="UP001549031">
    <property type="component" value="Unassembled WGS sequence"/>
</dbReference>
<protein>
    <submittedName>
        <fullName evidence="2">NAD(P)-dependent dehydrogenase (Short-subunit alcohol dehydrogenase family)</fullName>
    </submittedName>
</protein>